<dbReference type="AlphaFoldDB" id="A0A248TMF8"/>
<comment type="similarity">
    <text evidence="1">Belongs to the UPF0065 (bug) family.</text>
</comment>
<protein>
    <recommendedName>
        <fullName evidence="5">Transporter</fullName>
    </recommendedName>
</protein>
<keyword evidence="4" id="KW-1185">Reference proteome</keyword>
<evidence type="ECO:0000313" key="4">
    <source>
        <dbReference type="Proteomes" id="UP000215137"/>
    </source>
</evidence>
<dbReference type="EMBL" id="CP022983">
    <property type="protein sequence ID" value="ASV69325.1"/>
    <property type="molecule type" value="Genomic_DNA"/>
</dbReference>
<dbReference type="Pfam" id="PF03401">
    <property type="entry name" value="TctC"/>
    <property type="match status" value="1"/>
</dbReference>
<dbReference type="PANTHER" id="PTHR42928">
    <property type="entry name" value="TRICARBOXYLATE-BINDING PROTEIN"/>
    <property type="match status" value="1"/>
</dbReference>
<dbReference type="PIRSF" id="PIRSF017082">
    <property type="entry name" value="YflP"/>
    <property type="match status" value="1"/>
</dbReference>
<dbReference type="Gene3D" id="3.40.190.10">
    <property type="entry name" value="Periplasmic binding protein-like II"/>
    <property type="match status" value="1"/>
</dbReference>
<evidence type="ECO:0000256" key="1">
    <source>
        <dbReference type="ARBA" id="ARBA00006987"/>
    </source>
</evidence>
<dbReference type="Gene3D" id="3.40.190.150">
    <property type="entry name" value="Bordetella uptake gene, domain 1"/>
    <property type="match status" value="1"/>
</dbReference>
<dbReference type="InterPro" id="IPR005064">
    <property type="entry name" value="BUG"/>
</dbReference>
<dbReference type="RefSeq" id="WP_095372888.1">
    <property type="nucleotide sequence ID" value="NZ_CP022983.1"/>
</dbReference>
<reference evidence="3 4" key="1">
    <citation type="submission" date="2017-08" db="EMBL/GenBank/DDBJ databases">
        <title>Complete Genome Sequence of Bacillus kochii Oregon-R-modENCODE STRAIN BDGP4, isolated from Drosophila melanogaster gut.</title>
        <authorList>
            <person name="Wan K.H."/>
            <person name="Yu C."/>
            <person name="Park S."/>
            <person name="Hammonds A.S."/>
            <person name="Booth B.W."/>
            <person name="Celniker S.E."/>
        </authorList>
    </citation>
    <scope>NUCLEOTIDE SEQUENCE [LARGE SCALE GENOMIC DNA]</scope>
    <source>
        <strain evidence="3 4">BDGP4</strain>
    </source>
</reference>
<evidence type="ECO:0000256" key="2">
    <source>
        <dbReference type="SAM" id="SignalP"/>
    </source>
</evidence>
<dbReference type="KEGG" id="bko:CKF48_19625"/>
<dbReference type="CDD" id="cd07012">
    <property type="entry name" value="PBP2_Bug_TTT"/>
    <property type="match status" value="1"/>
</dbReference>
<dbReference type="Proteomes" id="UP000215137">
    <property type="component" value="Chromosome"/>
</dbReference>
<feature type="signal peptide" evidence="2">
    <location>
        <begin position="1"/>
        <end position="24"/>
    </location>
</feature>
<evidence type="ECO:0008006" key="5">
    <source>
        <dbReference type="Google" id="ProtNLM"/>
    </source>
</evidence>
<dbReference type="PROSITE" id="PS51257">
    <property type="entry name" value="PROKAR_LIPOPROTEIN"/>
    <property type="match status" value="1"/>
</dbReference>
<dbReference type="InterPro" id="IPR042100">
    <property type="entry name" value="Bug_dom1"/>
</dbReference>
<dbReference type="PANTHER" id="PTHR42928:SF5">
    <property type="entry name" value="BLR1237 PROTEIN"/>
    <property type="match status" value="1"/>
</dbReference>
<organism evidence="3 4">
    <name type="scientific">Cytobacillus kochii</name>
    <dbReference type="NCBI Taxonomy" id="859143"/>
    <lineage>
        <taxon>Bacteria</taxon>
        <taxon>Bacillati</taxon>
        <taxon>Bacillota</taxon>
        <taxon>Bacilli</taxon>
        <taxon>Bacillales</taxon>
        <taxon>Bacillaceae</taxon>
        <taxon>Cytobacillus</taxon>
    </lineage>
</organism>
<feature type="chain" id="PRO_5038894902" description="Transporter" evidence="2">
    <location>
        <begin position="25"/>
        <end position="339"/>
    </location>
</feature>
<keyword evidence="2" id="KW-0732">Signal</keyword>
<name>A0A248TMF8_9BACI</name>
<sequence>MKKMKARSFVVVLLVTLVMLVLSACNSSDVASSSEKAKEENEGLPENYPNKSIDALVGFAPGGGQDIIMRTTAQILNDAEIIKQSFVVTNKTGAGGRIASEELARQNSDPYKLIVIPEYGPGWDPRLSLKFSDFQPIASLATSELFIYVHKDSPYETIEELLSSLKSEKDVTIGTLGPIDGGEAFKWDLIKQGAGIDKLNFVPMEGASEGLTAVLGGQIDTTLGVLPLINDYIKTGEVRVLAVLSEERSKDLPDVPTLKESGVEVAFHRYTGIWTGGDVSAKVVNYWAENLEEMTETDTWKTFLKNRGLSPYYLNTEEYTKLIEEEGIEFKKYLEDLEK</sequence>
<gene>
    <name evidence="3" type="ORF">CKF48_19625</name>
</gene>
<evidence type="ECO:0000313" key="3">
    <source>
        <dbReference type="EMBL" id="ASV69325.1"/>
    </source>
</evidence>
<dbReference type="SUPFAM" id="SSF53850">
    <property type="entry name" value="Periplasmic binding protein-like II"/>
    <property type="match status" value="1"/>
</dbReference>
<dbReference type="OrthoDB" id="8881899at2"/>
<proteinExistence type="inferred from homology"/>
<accession>A0A248TMF8</accession>